<organism evidence="2">
    <name type="scientific">Rosellinia necatrix</name>
    <name type="common">White root-rot fungus</name>
    <dbReference type="NCBI Taxonomy" id="77044"/>
    <lineage>
        <taxon>Eukaryota</taxon>
        <taxon>Fungi</taxon>
        <taxon>Dikarya</taxon>
        <taxon>Ascomycota</taxon>
        <taxon>Pezizomycotina</taxon>
        <taxon>Sordariomycetes</taxon>
        <taxon>Xylariomycetidae</taxon>
        <taxon>Xylariales</taxon>
        <taxon>Xylariaceae</taxon>
        <taxon>Rosellinia</taxon>
    </lineage>
</organism>
<dbReference type="EMBL" id="DF977494">
    <property type="protein sequence ID" value="GAW26789.1"/>
    <property type="molecule type" value="Genomic_DNA"/>
</dbReference>
<reference evidence="2" key="1">
    <citation type="submission" date="2016-03" db="EMBL/GenBank/DDBJ databases">
        <title>Draft genome sequence of Rosellinia necatrix.</title>
        <authorList>
            <person name="Kanematsu S."/>
        </authorList>
    </citation>
    <scope>NUCLEOTIDE SEQUENCE [LARGE SCALE GENOMIC DNA]</scope>
    <source>
        <strain evidence="2">W97</strain>
    </source>
</reference>
<feature type="region of interest" description="Disordered" evidence="1">
    <location>
        <begin position="1"/>
        <end position="33"/>
    </location>
</feature>
<feature type="region of interest" description="Disordered" evidence="1">
    <location>
        <begin position="374"/>
        <end position="439"/>
    </location>
</feature>
<proteinExistence type="predicted"/>
<evidence type="ECO:0000313" key="3">
    <source>
        <dbReference type="Proteomes" id="UP000054516"/>
    </source>
</evidence>
<name>A0A1S8A9R5_ROSNE</name>
<dbReference type="OrthoDB" id="5220943at2759"/>
<evidence type="ECO:0000256" key="1">
    <source>
        <dbReference type="SAM" id="MobiDB-lite"/>
    </source>
</evidence>
<dbReference type="Proteomes" id="UP000054516">
    <property type="component" value="Unassembled WGS sequence"/>
</dbReference>
<dbReference type="AlphaFoldDB" id="A0A1S8A9R5"/>
<protein>
    <submittedName>
        <fullName evidence="2">Uncharacterized protein</fullName>
    </submittedName>
</protein>
<sequence length="525" mass="59396">MDKRRRSDDDEPDHTLPLEKEARSAKRTISEDGHSFETNVDTMVEALKKTSTRLQKHIAQVPDRAVQIAERGKEVMTETYPPKTFEGLLDMLCPAKIDDVWTREEEERFQNDFAANPYRRFMESDAALPPKSNHNYWTMWEMIPRVRNCFPSDIIGAKALTTYGVDVDIGGGVMKPDPRWSSGFCERLTDLAMGSPCGANTRLLALLIRYVVADRLDDRREVHFGDHQTGDRFFGELESRVKRANSTESLQDIHAELRRDWKREGTYVPFASDIMRSIEELNGPVRSAQPMMPTPREGAPEYAVQTTDLTTLIKACDQTGDLGYANLSTVEQRAAFVAYGRTKQGPLQHKDGEQLNRLRIPLLEEGERVKARRILYRQRRDPPDDTPDDDTHDAMHDDTDNDSYDPYDDKTDNDAGILLDNSSSTSSRRHNNPLVEHPERLTTLSQREVLPRGEVDVRVQNNAKESLNGSCELMSSTQPLTMPEATFSLMKREQDLATVIGGTGTLSEGLRANTSRMVFDFGLGA</sequence>
<dbReference type="OMA" id="CELMSST"/>
<evidence type="ECO:0000313" key="2">
    <source>
        <dbReference type="EMBL" id="GAW26789.1"/>
    </source>
</evidence>
<keyword evidence="3" id="KW-1185">Reference proteome</keyword>
<gene>
    <name evidence="2" type="ORF">SAMD00023353_4900890</name>
</gene>
<accession>A0A1S8A9R5</accession>